<keyword evidence="2" id="KW-1185">Reference proteome</keyword>
<accession>A0ABN0NS56</accession>
<comment type="caution">
    <text evidence="1">The sequence shown here is derived from an EMBL/GenBank/DDBJ whole genome shotgun (WGS) entry which is preliminary data.</text>
</comment>
<reference evidence="1 2" key="1">
    <citation type="submission" date="2013-06" db="EMBL/GenBank/DDBJ databases">
        <authorList>
            <person name="Weinstock G."/>
            <person name="Sodergren E."/>
            <person name="Lobos E.A."/>
            <person name="Fulton L."/>
            <person name="Fulton R."/>
            <person name="Courtney L."/>
            <person name="Fronick C."/>
            <person name="O'Laughlin M."/>
            <person name="Godfrey J."/>
            <person name="Wilson R.M."/>
            <person name="Miner T."/>
            <person name="Farmer C."/>
            <person name="Delehaunty K."/>
            <person name="Cordes M."/>
            <person name="Minx P."/>
            <person name="Tomlinson C."/>
            <person name="Chen J."/>
            <person name="Wollam A."/>
            <person name="Pepin K.H."/>
            <person name="Bhonagiri V."/>
            <person name="Zhang X."/>
            <person name="Warren W."/>
            <person name="Mitreva M."/>
            <person name="Mardis E.R."/>
            <person name="Wilson R.K."/>
        </authorList>
    </citation>
    <scope>NUCLEOTIDE SEQUENCE [LARGE SCALE GENOMIC DNA]</scope>
    <source>
        <strain evidence="1 2">ATCC 29426</strain>
    </source>
</reference>
<evidence type="ECO:0000313" key="1">
    <source>
        <dbReference type="EMBL" id="ERJ76905.1"/>
    </source>
</evidence>
<organism evidence="1 2">
    <name type="scientific">Prevotella disiens JCM 6334 = ATCC 29426</name>
    <dbReference type="NCBI Taxonomy" id="1235811"/>
    <lineage>
        <taxon>Bacteria</taxon>
        <taxon>Pseudomonadati</taxon>
        <taxon>Bacteroidota</taxon>
        <taxon>Bacteroidia</taxon>
        <taxon>Bacteroidales</taxon>
        <taxon>Prevotellaceae</taxon>
        <taxon>Prevotella</taxon>
    </lineage>
</organism>
<dbReference type="EMBL" id="AWUY01000106">
    <property type="protein sequence ID" value="ERJ76905.1"/>
    <property type="molecule type" value="Genomic_DNA"/>
</dbReference>
<sequence length="51" mass="5932">MSPHNENFIDKTPHVIPNFLRNVEQDKTSKFSKEPILRLKTGSFACQNLLF</sequence>
<protein>
    <submittedName>
        <fullName evidence="1">Uncharacterized protein</fullName>
    </submittedName>
</protein>
<name>A0ABN0NS56_9BACT</name>
<evidence type="ECO:0000313" key="2">
    <source>
        <dbReference type="Proteomes" id="UP000016660"/>
    </source>
</evidence>
<dbReference type="Proteomes" id="UP000016660">
    <property type="component" value="Unassembled WGS sequence"/>
</dbReference>
<proteinExistence type="predicted"/>
<gene>
    <name evidence="1" type="ORF">HMPREF0653_01343</name>
</gene>